<reference evidence="1" key="1">
    <citation type="submission" date="2020-05" db="EMBL/GenBank/DDBJ databases">
        <authorList>
            <person name="Chiriac C."/>
            <person name="Salcher M."/>
            <person name="Ghai R."/>
            <person name="Kavagutti S V."/>
        </authorList>
    </citation>
    <scope>NUCLEOTIDE SEQUENCE</scope>
</reference>
<dbReference type="SUPFAM" id="SSF48239">
    <property type="entry name" value="Terpenoid cyclases/Protein prenyltransferases"/>
    <property type="match status" value="2"/>
</dbReference>
<gene>
    <name evidence="1" type="ORF">UFOPK3708_00127</name>
</gene>
<evidence type="ECO:0000313" key="1">
    <source>
        <dbReference type="EMBL" id="CAB4918698.1"/>
    </source>
</evidence>
<accession>A0A6J7HHB4</accession>
<organism evidence="1">
    <name type="scientific">freshwater metagenome</name>
    <dbReference type="NCBI Taxonomy" id="449393"/>
    <lineage>
        <taxon>unclassified sequences</taxon>
        <taxon>metagenomes</taxon>
        <taxon>ecological metagenomes</taxon>
    </lineage>
</organism>
<dbReference type="InterPro" id="IPR008930">
    <property type="entry name" value="Terpenoid_cyclase/PrenylTrfase"/>
</dbReference>
<name>A0A6J7HHB4_9ZZZZ</name>
<dbReference type="Gene3D" id="1.50.10.20">
    <property type="match status" value="1"/>
</dbReference>
<dbReference type="AlphaFoldDB" id="A0A6J7HHB4"/>
<dbReference type="EMBL" id="CAFBNA010000003">
    <property type="protein sequence ID" value="CAB4918698.1"/>
    <property type="molecule type" value="Genomic_DNA"/>
</dbReference>
<proteinExistence type="predicted"/>
<protein>
    <submittedName>
        <fullName evidence="1">Unannotated protein</fullName>
    </submittedName>
</protein>
<sequence>MRTQSTRVSTRIRRGTVAVFVVAVAILATSQSQSSAITTPASTLTSNWLAAQVGPTGEVNISGATQSVVTQTMYVAQGLAATGEQRDALNRAMSYLSLSSSIDEWVTNDGSGGTVAPPGADLPERLAALILLVNTTRGNPRAFGTPVVDLVARAQAMYGQVVPSFYGYQEPWSSIQDQSLMVIALQAVGATPPAAAIDWLVNQQCVGGSNPQSSLGGWQAFRAPNGNVLQDCDAPDPINYVGADTNSTAFAVQALQLFGRTVPVASAVTFLQNAQATSGSAAGGFPWFAGGDVDANSTALVLQAITSMGQSPSSWSVGGADPLTALGTFQLSTPASDAGAFFANWNPGVPDLLASYQGVWGLSLSAFPFRVLPDLTPTADQSEQPAVPSFTG</sequence>